<evidence type="ECO:0000313" key="11">
    <source>
        <dbReference type="EMBL" id="KAK2190235.1"/>
    </source>
</evidence>
<evidence type="ECO:0000256" key="2">
    <source>
        <dbReference type="ARBA" id="ARBA00012442"/>
    </source>
</evidence>
<dbReference type="SMART" id="SM00220">
    <property type="entry name" value="S_TKc"/>
    <property type="match status" value="1"/>
</dbReference>
<keyword evidence="6" id="KW-0547">Nucleotide-binding</keyword>
<protein>
    <recommendedName>
        <fullName evidence="2">IkappaB kinase</fullName>
        <ecNumber evidence="2">2.7.11.10</ecNumber>
    </recommendedName>
</protein>
<comment type="subcellular location">
    <subcellularLocation>
        <location evidence="1">Cytoplasm</location>
    </subcellularLocation>
</comment>
<evidence type="ECO:0000313" key="12">
    <source>
        <dbReference type="Proteomes" id="UP001209878"/>
    </source>
</evidence>
<dbReference type="Gene3D" id="1.10.510.10">
    <property type="entry name" value="Transferase(Phosphotransferase) domain 1"/>
    <property type="match status" value="1"/>
</dbReference>
<dbReference type="GO" id="GO:0008385">
    <property type="term" value="C:IkappaB kinase complex"/>
    <property type="evidence" value="ECO:0007669"/>
    <property type="project" value="TreeGrafter"/>
</dbReference>
<keyword evidence="12" id="KW-1185">Reference proteome</keyword>
<dbReference type="EC" id="2.7.11.10" evidence="2"/>
<organism evidence="11 12">
    <name type="scientific">Ridgeia piscesae</name>
    <name type="common">Tubeworm</name>
    <dbReference type="NCBI Taxonomy" id="27915"/>
    <lineage>
        <taxon>Eukaryota</taxon>
        <taxon>Metazoa</taxon>
        <taxon>Spiralia</taxon>
        <taxon>Lophotrochozoa</taxon>
        <taxon>Annelida</taxon>
        <taxon>Polychaeta</taxon>
        <taxon>Sedentaria</taxon>
        <taxon>Canalipalpata</taxon>
        <taxon>Sabellida</taxon>
        <taxon>Siboglinidae</taxon>
        <taxon>Ridgeia</taxon>
    </lineage>
</organism>
<feature type="domain" description="Protein kinase" evidence="10">
    <location>
        <begin position="13"/>
        <end position="172"/>
    </location>
</feature>
<evidence type="ECO:0000256" key="9">
    <source>
        <dbReference type="ARBA" id="ARBA00048789"/>
    </source>
</evidence>
<dbReference type="GO" id="GO:0008384">
    <property type="term" value="F:IkappaB kinase activity"/>
    <property type="evidence" value="ECO:0007669"/>
    <property type="project" value="UniProtKB-EC"/>
</dbReference>
<evidence type="ECO:0000256" key="1">
    <source>
        <dbReference type="ARBA" id="ARBA00004496"/>
    </source>
</evidence>
<comment type="caution">
    <text evidence="11">The sequence shown here is derived from an EMBL/GenBank/DDBJ whole genome shotgun (WGS) entry which is preliminary data.</text>
</comment>
<keyword evidence="8" id="KW-0067">ATP-binding</keyword>
<dbReference type="PANTHER" id="PTHR22969:SF17">
    <property type="entry name" value="INHIBITOR OF NUCLEAR FACTOR KAPPA-B KINASE SUBUNIT BETA"/>
    <property type="match status" value="1"/>
</dbReference>
<evidence type="ECO:0000256" key="7">
    <source>
        <dbReference type="ARBA" id="ARBA00022777"/>
    </source>
</evidence>
<dbReference type="PROSITE" id="PS00108">
    <property type="entry name" value="PROTEIN_KINASE_ST"/>
    <property type="match status" value="1"/>
</dbReference>
<reference evidence="11" key="1">
    <citation type="journal article" date="2023" name="Mol. Biol. Evol.">
        <title>Third-Generation Sequencing Reveals the Adaptive Role of the Epigenome in Three Deep-Sea Polychaetes.</title>
        <authorList>
            <person name="Perez M."/>
            <person name="Aroh O."/>
            <person name="Sun Y."/>
            <person name="Lan Y."/>
            <person name="Juniper S.K."/>
            <person name="Young C.R."/>
            <person name="Angers B."/>
            <person name="Qian P.Y."/>
        </authorList>
    </citation>
    <scope>NUCLEOTIDE SEQUENCE</scope>
    <source>
        <strain evidence="11">R07B-5</strain>
    </source>
</reference>
<sequence>MMQQQRREIRGCWLREKQLGHGGFGEVSLWKHMENGTYIALKTLQRRNDERVMERWKTEVEILLKLDHNNVVKGFEVPEELRQEDTLSLAMQYCSGGDLRQFISKPEHRCGLPESDVRFIAHDIASAIEYLHSNKIIHRDLKPENVVLQTCADGDCERVCVVHFHIDSGQVG</sequence>
<keyword evidence="7" id="KW-0418">Kinase</keyword>
<accession>A0AAD9P8R5</accession>
<dbReference type="AlphaFoldDB" id="A0AAD9P8R5"/>
<evidence type="ECO:0000256" key="5">
    <source>
        <dbReference type="ARBA" id="ARBA00022679"/>
    </source>
</evidence>
<dbReference type="Pfam" id="PF00069">
    <property type="entry name" value="Pkinase"/>
    <property type="match status" value="1"/>
</dbReference>
<evidence type="ECO:0000259" key="10">
    <source>
        <dbReference type="PROSITE" id="PS50011"/>
    </source>
</evidence>
<dbReference type="InterPro" id="IPR008271">
    <property type="entry name" value="Ser/Thr_kinase_AS"/>
</dbReference>
<name>A0AAD9P8R5_RIDPI</name>
<keyword evidence="4" id="KW-0723">Serine/threonine-protein kinase</keyword>
<dbReference type="InterPro" id="IPR011009">
    <property type="entry name" value="Kinase-like_dom_sf"/>
</dbReference>
<comment type="catalytic activity">
    <reaction evidence="9">
        <text>L-seryl-[I-kappa-B protein] + ATP = O-phospho-L-seryl-[I-kappa-B protein] + ADP + H(+)</text>
        <dbReference type="Rhea" id="RHEA:19073"/>
        <dbReference type="Rhea" id="RHEA-COMP:13698"/>
        <dbReference type="Rhea" id="RHEA-COMP:13699"/>
        <dbReference type="ChEBI" id="CHEBI:15378"/>
        <dbReference type="ChEBI" id="CHEBI:29999"/>
        <dbReference type="ChEBI" id="CHEBI:30616"/>
        <dbReference type="ChEBI" id="CHEBI:83421"/>
        <dbReference type="ChEBI" id="CHEBI:456216"/>
        <dbReference type="EC" id="2.7.11.10"/>
    </reaction>
</comment>
<dbReference type="GO" id="GO:0045944">
    <property type="term" value="P:positive regulation of transcription by RNA polymerase II"/>
    <property type="evidence" value="ECO:0007669"/>
    <property type="project" value="TreeGrafter"/>
</dbReference>
<evidence type="ECO:0000256" key="8">
    <source>
        <dbReference type="ARBA" id="ARBA00022840"/>
    </source>
</evidence>
<evidence type="ECO:0000256" key="3">
    <source>
        <dbReference type="ARBA" id="ARBA00022490"/>
    </source>
</evidence>
<dbReference type="InterPro" id="IPR051180">
    <property type="entry name" value="IKK"/>
</dbReference>
<dbReference type="Proteomes" id="UP001209878">
    <property type="component" value="Unassembled WGS sequence"/>
</dbReference>
<keyword evidence="3" id="KW-0963">Cytoplasm</keyword>
<gene>
    <name evidence="11" type="ORF">NP493_85g01034</name>
</gene>
<evidence type="ECO:0000256" key="6">
    <source>
        <dbReference type="ARBA" id="ARBA00022741"/>
    </source>
</evidence>
<evidence type="ECO:0000256" key="4">
    <source>
        <dbReference type="ARBA" id="ARBA00022527"/>
    </source>
</evidence>
<dbReference type="InterPro" id="IPR000719">
    <property type="entry name" value="Prot_kinase_dom"/>
</dbReference>
<proteinExistence type="predicted"/>
<dbReference type="PROSITE" id="PS50011">
    <property type="entry name" value="PROTEIN_KINASE_DOM"/>
    <property type="match status" value="1"/>
</dbReference>
<keyword evidence="5" id="KW-0808">Transferase</keyword>
<dbReference type="EMBL" id="JAODUO010000085">
    <property type="protein sequence ID" value="KAK2190235.1"/>
    <property type="molecule type" value="Genomic_DNA"/>
</dbReference>
<dbReference type="PANTHER" id="PTHR22969">
    <property type="entry name" value="IKB KINASE"/>
    <property type="match status" value="1"/>
</dbReference>
<dbReference type="GO" id="GO:0033209">
    <property type="term" value="P:tumor necrosis factor-mediated signaling pathway"/>
    <property type="evidence" value="ECO:0007669"/>
    <property type="project" value="TreeGrafter"/>
</dbReference>
<dbReference type="GO" id="GO:0005524">
    <property type="term" value="F:ATP binding"/>
    <property type="evidence" value="ECO:0007669"/>
    <property type="project" value="UniProtKB-KW"/>
</dbReference>
<dbReference type="SUPFAM" id="SSF56112">
    <property type="entry name" value="Protein kinase-like (PK-like)"/>
    <property type="match status" value="1"/>
</dbReference>